<dbReference type="Pfam" id="PF03746">
    <property type="entry name" value="LamB_YcsF"/>
    <property type="match status" value="1"/>
</dbReference>
<dbReference type="Proteomes" id="UP000217065">
    <property type="component" value="Unassembled WGS sequence"/>
</dbReference>
<dbReference type="RefSeq" id="WP_094942827.1">
    <property type="nucleotide sequence ID" value="NZ_NOKQ01000204.1"/>
</dbReference>
<sequence>MVSIDLNCDLGESFGSYQMGNDSLILPLITSANIACGFHAGDPSVMRQTVESAILHNVGIGAHPGLPDLQGFGRRELAISPQEAHDLVVYQIGALQAVAKSCGTSVGHVKAHGALYNMAVKSAELAEAIVSAVKACDSKLIIVGLAGSAWVDAAEKFEMRIAQEVFADRRYEEDGSLTPRSRPDALIEDQQEAVEHVIQMVRDGMVTTRQGTSRPIQADTICIHGDGAHALDFAQAIRERFLKEGIAIEGL</sequence>
<dbReference type="Gene3D" id="3.20.20.370">
    <property type="entry name" value="Glycoside hydrolase/deacetylase"/>
    <property type="match status" value="1"/>
</dbReference>
<dbReference type="EC" id="3.5.2.9" evidence="1"/>
<name>A0A264W3K6_9BACL</name>
<dbReference type="AlphaFoldDB" id="A0A264W3K6"/>
<gene>
    <name evidence="1" type="primary">pxpA</name>
    <name evidence="2" type="ORF">CF394_07970</name>
</gene>
<evidence type="ECO:0000256" key="1">
    <source>
        <dbReference type="HAMAP-Rule" id="MF_00691"/>
    </source>
</evidence>
<accession>A0A264W3K6</accession>
<dbReference type="GO" id="GO:0017168">
    <property type="term" value="F:5-oxoprolinase (ATP-hydrolyzing) activity"/>
    <property type="evidence" value="ECO:0007669"/>
    <property type="project" value="UniProtKB-UniRule"/>
</dbReference>
<dbReference type="EMBL" id="NOKQ01000204">
    <property type="protein sequence ID" value="OZS78159.1"/>
    <property type="molecule type" value="Genomic_DNA"/>
</dbReference>
<comment type="catalytic activity">
    <reaction evidence="1">
        <text>5-oxo-L-proline + ATP + 2 H2O = L-glutamate + ADP + phosphate + H(+)</text>
        <dbReference type="Rhea" id="RHEA:10348"/>
        <dbReference type="ChEBI" id="CHEBI:15377"/>
        <dbReference type="ChEBI" id="CHEBI:15378"/>
        <dbReference type="ChEBI" id="CHEBI:29985"/>
        <dbReference type="ChEBI" id="CHEBI:30616"/>
        <dbReference type="ChEBI" id="CHEBI:43474"/>
        <dbReference type="ChEBI" id="CHEBI:58402"/>
        <dbReference type="ChEBI" id="CHEBI:456216"/>
        <dbReference type="EC" id="3.5.2.9"/>
    </reaction>
</comment>
<keyword evidence="1" id="KW-0547">Nucleotide-binding</keyword>
<protein>
    <recommendedName>
        <fullName evidence="1">5-oxoprolinase subunit A</fullName>
        <shortName evidence="1">5-OPase subunit A</shortName>
        <ecNumber evidence="1">3.5.2.9</ecNumber>
    </recommendedName>
    <alternativeName>
        <fullName evidence="1">5-oxoprolinase (ATP-hydrolyzing) subunit A</fullName>
    </alternativeName>
</protein>
<comment type="subunit">
    <text evidence="1">Forms a complex composed of PxpA, PxpB and PxpC.</text>
</comment>
<dbReference type="HAMAP" id="MF_00691">
    <property type="entry name" value="PxpA"/>
    <property type="match status" value="1"/>
</dbReference>
<dbReference type="GO" id="GO:0005524">
    <property type="term" value="F:ATP binding"/>
    <property type="evidence" value="ECO:0007669"/>
    <property type="project" value="UniProtKB-UniRule"/>
</dbReference>
<comment type="caution">
    <text evidence="2">The sequence shown here is derived from an EMBL/GenBank/DDBJ whole genome shotgun (WGS) entry which is preliminary data.</text>
</comment>
<dbReference type="CDD" id="cd10787">
    <property type="entry name" value="LamB_YcsF_like"/>
    <property type="match status" value="1"/>
</dbReference>
<keyword evidence="1" id="KW-0378">Hydrolase</keyword>
<keyword evidence="1" id="KW-0067">ATP-binding</keyword>
<comment type="function">
    <text evidence="1">Catalyzes the cleavage of 5-oxoproline to form L-glutamate coupled to the hydrolysis of ATP to ADP and inorganic phosphate.</text>
</comment>
<evidence type="ECO:0000313" key="2">
    <source>
        <dbReference type="EMBL" id="OZS78159.1"/>
    </source>
</evidence>
<evidence type="ECO:0000313" key="3">
    <source>
        <dbReference type="Proteomes" id="UP000217065"/>
    </source>
</evidence>
<dbReference type="SUPFAM" id="SSF88713">
    <property type="entry name" value="Glycoside hydrolase/deacetylase"/>
    <property type="match status" value="1"/>
</dbReference>
<dbReference type="NCBIfam" id="NF003814">
    <property type="entry name" value="PRK05406.1-3"/>
    <property type="match status" value="1"/>
</dbReference>
<dbReference type="NCBIfam" id="NF003816">
    <property type="entry name" value="PRK05406.1-5"/>
    <property type="match status" value="1"/>
</dbReference>
<dbReference type="InterPro" id="IPR011330">
    <property type="entry name" value="Glyco_hydro/deAcase_b/a-brl"/>
</dbReference>
<reference evidence="2 3" key="1">
    <citation type="submission" date="2017-07" db="EMBL/GenBank/DDBJ databases">
        <title>Tetzosporium hominis gen.nov. sp.nov.</title>
        <authorList>
            <person name="Tetz G."/>
            <person name="Tetz V."/>
        </authorList>
    </citation>
    <scope>NUCLEOTIDE SEQUENCE [LARGE SCALE GENOMIC DNA]</scope>
    <source>
        <strain evidence="2 3">VT-49</strain>
    </source>
</reference>
<dbReference type="GO" id="GO:0005975">
    <property type="term" value="P:carbohydrate metabolic process"/>
    <property type="evidence" value="ECO:0007669"/>
    <property type="project" value="InterPro"/>
</dbReference>
<organism evidence="2 3">
    <name type="scientific">Tetzosporium hominis</name>
    <dbReference type="NCBI Taxonomy" id="2020506"/>
    <lineage>
        <taxon>Bacteria</taxon>
        <taxon>Bacillati</taxon>
        <taxon>Bacillota</taxon>
        <taxon>Bacilli</taxon>
        <taxon>Bacillales</taxon>
        <taxon>Caryophanaceae</taxon>
        <taxon>Tetzosporium</taxon>
    </lineage>
</organism>
<dbReference type="PANTHER" id="PTHR30292">
    <property type="entry name" value="UNCHARACTERIZED PROTEIN YBGL-RELATED"/>
    <property type="match status" value="1"/>
</dbReference>
<proteinExistence type="inferred from homology"/>
<comment type="similarity">
    <text evidence="1">Belongs to the LamB/PxpA family.</text>
</comment>
<dbReference type="InterPro" id="IPR005501">
    <property type="entry name" value="LamB/YcsF/PxpA-like"/>
</dbReference>
<dbReference type="OrthoDB" id="9773478at2"/>
<keyword evidence="3" id="KW-1185">Reference proteome</keyword>
<dbReference type="PANTHER" id="PTHR30292:SF0">
    <property type="entry name" value="5-OXOPROLINASE SUBUNIT A"/>
    <property type="match status" value="1"/>
</dbReference>